<sequence>MDIPASAWPILVAFAGSAATADFCRVPEVGWLLCAIGGAVTAAVVEWVKHHPPCPNDGTFRFYTGDRESYCH</sequence>
<proteinExistence type="predicted"/>
<name>A0A1Y3F9D7_CLAMM</name>
<keyword evidence="2" id="KW-1185">Reference proteome</keyword>
<reference evidence="1 2" key="1">
    <citation type="submission" date="2016-08" db="EMBL/GenBank/DDBJ databases">
        <title>Genome sequence of Clavibacter michiganensis subsp. michiganensis strain CASJ007.</title>
        <authorList>
            <person name="Thapa S.P."/>
            <person name="Coaker G."/>
        </authorList>
    </citation>
    <scope>NUCLEOTIDE SEQUENCE [LARGE SCALE GENOMIC DNA]</scope>
    <source>
        <strain evidence="1">CASJ007</strain>
    </source>
</reference>
<dbReference type="EMBL" id="MDHH01000001">
    <property type="protein sequence ID" value="OUE05154.1"/>
    <property type="molecule type" value="Genomic_DNA"/>
</dbReference>
<protein>
    <submittedName>
        <fullName evidence="1">Uncharacterized protein</fullName>
    </submittedName>
</protein>
<evidence type="ECO:0000313" key="1">
    <source>
        <dbReference type="EMBL" id="OUE05154.1"/>
    </source>
</evidence>
<dbReference type="AlphaFoldDB" id="A0A1Y3F9D7"/>
<dbReference type="Proteomes" id="UP000195062">
    <property type="component" value="Unassembled WGS sequence"/>
</dbReference>
<evidence type="ECO:0000313" key="2">
    <source>
        <dbReference type="Proteomes" id="UP000195062"/>
    </source>
</evidence>
<comment type="caution">
    <text evidence="1">The sequence shown here is derived from an EMBL/GenBank/DDBJ whole genome shotgun (WGS) entry which is preliminary data.</text>
</comment>
<dbReference type="RefSeq" id="WP_011931729.1">
    <property type="nucleotide sequence ID" value="NZ_CP033724.1"/>
</dbReference>
<dbReference type="GeneID" id="92949536"/>
<organism evidence="1 2">
    <name type="scientific">Clavibacter michiganensis subsp. michiganensis</name>
    <dbReference type="NCBI Taxonomy" id="33013"/>
    <lineage>
        <taxon>Bacteria</taxon>
        <taxon>Bacillati</taxon>
        <taxon>Actinomycetota</taxon>
        <taxon>Actinomycetes</taxon>
        <taxon>Micrococcales</taxon>
        <taxon>Microbacteriaceae</taxon>
        <taxon>Clavibacter</taxon>
    </lineage>
</organism>
<gene>
    <name evidence="1" type="ORF">CMMCAS07_09400</name>
</gene>
<accession>A0A1Y3F9D7</accession>